<dbReference type="GO" id="GO:0003677">
    <property type="term" value="F:DNA binding"/>
    <property type="evidence" value="ECO:0007669"/>
    <property type="project" value="UniProtKB-KW"/>
</dbReference>
<dbReference type="Proteomes" id="UP000289152">
    <property type="component" value="Unassembled WGS sequence"/>
</dbReference>
<feature type="region of interest" description="Disordered" evidence="8">
    <location>
        <begin position="896"/>
        <end position="947"/>
    </location>
</feature>
<feature type="compositionally biased region" description="Low complexity" evidence="8">
    <location>
        <begin position="286"/>
        <end position="302"/>
    </location>
</feature>
<dbReference type="Gene3D" id="4.10.240.10">
    <property type="entry name" value="Zn(2)-C6 fungal-type DNA-binding domain"/>
    <property type="match status" value="1"/>
</dbReference>
<reference evidence="10 11" key="1">
    <citation type="submission" date="2016-06" db="EMBL/GenBank/DDBJ databases">
        <title>Evolution of pathogenesis and genome organization in the Tremellales.</title>
        <authorList>
            <person name="Cuomo C."/>
            <person name="Litvintseva A."/>
            <person name="Heitman J."/>
            <person name="Chen Y."/>
            <person name="Sun S."/>
            <person name="Springer D."/>
            <person name="Dromer F."/>
            <person name="Young S."/>
            <person name="Zeng Q."/>
            <person name="Chapman S."/>
            <person name="Gujja S."/>
            <person name="Saif S."/>
            <person name="Birren B."/>
        </authorList>
    </citation>
    <scope>NUCLEOTIDE SEQUENCE [LARGE SCALE GENOMIC DNA]</scope>
    <source>
        <strain evidence="10 11">ATCC 28783</strain>
    </source>
</reference>
<name>A0A4Q1BKQ1_TREME</name>
<dbReference type="SMART" id="SM00066">
    <property type="entry name" value="GAL4"/>
    <property type="match status" value="1"/>
</dbReference>
<proteinExistence type="predicted"/>
<dbReference type="CDD" id="cd12148">
    <property type="entry name" value="fungal_TF_MHR"/>
    <property type="match status" value="1"/>
</dbReference>
<feature type="region of interest" description="Disordered" evidence="8">
    <location>
        <begin position="76"/>
        <end position="132"/>
    </location>
</feature>
<feature type="compositionally biased region" description="Polar residues" evidence="8">
    <location>
        <begin position="896"/>
        <end position="920"/>
    </location>
</feature>
<dbReference type="GO" id="GO:0000981">
    <property type="term" value="F:DNA-binding transcription factor activity, RNA polymerase II-specific"/>
    <property type="evidence" value="ECO:0007669"/>
    <property type="project" value="InterPro"/>
</dbReference>
<dbReference type="STRING" id="5217.A0A4Q1BKQ1"/>
<protein>
    <recommendedName>
        <fullName evidence="9">Zn(2)-C6 fungal-type domain-containing protein</fullName>
    </recommendedName>
</protein>
<evidence type="ECO:0000313" key="11">
    <source>
        <dbReference type="Proteomes" id="UP000289152"/>
    </source>
</evidence>
<dbReference type="GO" id="GO:0006351">
    <property type="term" value="P:DNA-templated transcription"/>
    <property type="evidence" value="ECO:0007669"/>
    <property type="project" value="InterPro"/>
</dbReference>
<evidence type="ECO:0000259" key="9">
    <source>
        <dbReference type="PROSITE" id="PS50048"/>
    </source>
</evidence>
<feature type="compositionally biased region" description="Basic and acidic residues" evidence="8">
    <location>
        <begin position="118"/>
        <end position="132"/>
    </location>
</feature>
<organism evidence="10 11">
    <name type="scientific">Tremella mesenterica</name>
    <name type="common">Jelly fungus</name>
    <dbReference type="NCBI Taxonomy" id="5217"/>
    <lineage>
        <taxon>Eukaryota</taxon>
        <taxon>Fungi</taxon>
        <taxon>Dikarya</taxon>
        <taxon>Basidiomycota</taxon>
        <taxon>Agaricomycotina</taxon>
        <taxon>Tremellomycetes</taxon>
        <taxon>Tremellales</taxon>
        <taxon>Tremellaceae</taxon>
        <taxon>Tremella</taxon>
    </lineage>
</organism>
<evidence type="ECO:0000256" key="3">
    <source>
        <dbReference type="ARBA" id="ARBA00022833"/>
    </source>
</evidence>
<feature type="compositionally biased region" description="Polar residues" evidence="8">
    <location>
        <begin position="260"/>
        <end position="273"/>
    </location>
</feature>
<dbReference type="CDD" id="cd00067">
    <property type="entry name" value="GAL4"/>
    <property type="match status" value="1"/>
</dbReference>
<keyword evidence="7" id="KW-0539">Nucleus</keyword>
<feature type="compositionally biased region" description="Polar residues" evidence="8">
    <location>
        <begin position="80"/>
        <end position="95"/>
    </location>
</feature>
<evidence type="ECO:0000256" key="5">
    <source>
        <dbReference type="ARBA" id="ARBA00023125"/>
    </source>
</evidence>
<dbReference type="InterPro" id="IPR001138">
    <property type="entry name" value="Zn2Cys6_DnaBD"/>
</dbReference>
<evidence type="ECO:0000313" key="10">
    <source>
        <dbReference type="EMBL" id="RXK38329.1"/>
    </source>
</evidence>
<accession>A0A4Q1BKQ1</accession>
<keyword evidence="6" id="KW-0804">Transcription</keyword>
<dbReference type="OrthoDB" id="39175at2759"/>
<dbReference type="EMBL" id="SDIL01000049">
    <property type="protein sequence ID" value="RXK38329.1"/>
    <property type="molecule type" value="Genomic_DNA"/>
</dbReference>
<keyword evidence="4" id="KW-0805">Transcription regulation</keyword>
<dbReference type="GO" id="GO:0008270">
    <property type="term" value="F:zinc ion binding"/>
    <property type="evidence" value="ECO:0007669"/>
    <property type="project" value="InterPro"/>
</dbReference>
<evidence type="ECO:0000256" key="7">
    <source>
        <dbReference type="ARBA" id="ARBA00023242"/>
    </source>
</evidence>
<feature type="region of interest" description="Disordered" evidence="8">
    <location>
        <begin position="975"/>
        <end position="1005"/>
    </location>
</feature>
<dbReference type="PROSITE" id="PS50048">
    <property type="entry name" value="ZN2_CY6_FUNGAL_2"/>
    <property type="match status" value="1"/>
</dbReference>
<evidence type="ECO:0000256" key="2">
    <source>
        <dbReference type="ARBA" id="ARBA00022723"/>
    </source>
</evidence>
<dbReference type="GO" id="GO:0005634">
    <property type="term" value="C:nucleus"/>
    <property type="evidence" value="ECO:0007669"/>
    <property type="project" value="UniProtKB-SubCell"/>
</dbReference>
<keyword evidence="5" id="KW-0238">DNA-binding</keyword>
<dbReference type="VEuPathDB" id="FungiDB:TREMEDRAFT_73910"/>
<dbReference type="PANTHER" id="PTHR31313:SF81">
    <property type="entry name" value="TY1 ENHANCER ACTIVATOR"/>
    <property type="match status" value="1"/>
</dbReference>
<dbReference type="Pfam" id="PF04082">
    <property type="entry name" value="Fungal_trans"/>
    <property type="match status" value="1"/>
</dbReference>
<dbReference type="AlphaFoldDB" id="A0A4Q1BKQ1"/>
<dbReference type="InParanoid" id="A0A4Q1BKQ1"/>
<evidence type="ECO:0000256" key="1">
    <source>
        <dbReference type="ARBA" id="ARBA00004123"/>
    </source>
</evidence>
<dbReference type="SUPFAM" id="SSF57701">
    <property type="entry name" value="Zn2/Cys6 DNA-binding domain"/>
    <property type="match status" value="1"/>
</dbReference>
<dbReference type="SMART" id="SM00906">
    <property type="entry name" value="Fungal_trans"/>
    <property type="match status" value="1"/>
</dbReference>
<dbReference type="Pfam" id="PF00172">
    <property type="entry name" value="Zn_clus"/>
    <property type="match status" value="1"/>
</dbReference>
<comment type="subcellular location">
    <subcellularLocation>
        <location evidence="1">Nucleus</location>
    </subcellularLocation>
</comment>
<keyword evidence="11" id="KW-1185">Reference proteome</keyword>
<evidence type="ECO:0000256" key="4">
    <source>
        <dbReference type="ARBA" id="ARBA00023015"/>
    </source>
</evidence>
<dbReference type="InterPro" id="IPR051615">
    <property type="entry name" value="Transcr_Regulatory_Elem"/>
</dbReference>
<gene>
    <name evidence="10" type="ORF">M231_04371</name>
</gene>
<evidence type="ECO:0000256" key="6">
    <source>
        <dbReference type="ARBA" id="ARBA00023163"/>
    </source>
</evidence>
<feature type="domain" description="Zn(2)-C6 fungal-type" evidence="9">
    <location>
        <begin position="29"/>
        <end position="72"/>
    </location>
</feature>
<sequence>MLSSGTSNQSGRVEGERIDIAGVLRRNQACLNCRRRKLKCDAARPNCSTCVRSYKHLLRTNPKTNPVLCCEYDDGPSAAPASTGSVERVGSTSHSPETEDEDDGNIEGRKRKKRPVTRGRESRERDVSKDGTELEREALMLRIAELEAQVKAKEHSPNDSSRAWGASSMPDLAAPSPTAFLEMLSSAASAQVHQSMGPAGLRHGAANDTMMGAAHTWGDTPVDSTGLKEHSGFTPLFPSDSPRLPSHRDSTHGASGAMSPPSTSRQGTRNSPSGADLSPNAIFTFSPVPSGPVASGSSGQPAHNTNEPHSGENLNWPPPPDANGNIQPSTRVEGPWRGVETVETIFAASMKATFVEGQSGMGINTNVDDLPPLDEAVQQQLLLELFWPGWPPNLPEPNIVNDLVEAFFELAPNVSRLLHRSRFLARLALPPTHSNFPHAALIHAICAASAAWCTPSVYERSSYVQDSTWMAGTEKGGGRAGMSFQMRQAAFAKEAVQDGLNTGNRLFDVVRAMIILSRVFIDDTRMLECWAYCGLVARMILPLGLNVRSAELSLKSVMLPPPGDALEREERRAAIWMAFYHDTIASSASGWGTSISLDELSVPLPVSVIDFEAGQEYMEPNPQDIESLDIWTKHPVPDPFVLTLKAAVILNRVNRFVRKWKNRRIRDDDDLDGLQKPEFRELANAIACFQMSFPQALRNPCKLNHKKKLDIDLISAHMLPHAASICLHEPFADITDPNDASTRRMIAATQALVQIVQQLAGVTNDGSQSLASIMHSSASVCLVTAARTSLLFYRYALNIGDAQTADSHRMDIEMVRMALQQFGLKFKIGHHHSQLIEYFLDRATHPTLEKLSAHYPEHPRPGAPELHRDANLGVCILNALNVKRGYWRLPGGNTGTSPFISTPDSLNPTHRTSASENDSPNAPPPGLSTTSSSGQGSGSGSGSRSASIASNNISCAPYFAAVSGTTVVEELLASGKSNQAANEPKDPSPTTSNRSNTGTKTKASYITHPQLEVIFDAMKGK</sequence>
<keyword evidence="3" id="KW-0862">Zinc</keyword>
<feature type="region of interest" description="Disordered" evidence="8">
    <location>
        <begin position="215"/>
        <end position="333"/>
    </location>
</feature>
<keyword evidence="2" id="KW-0479">Metal-binding</keyword>
<comment type="caution">
    <text evidence="10">The sequence shown here is derived from an EMBL/GenBank/DDBJ whole genome shotgun (WGS) entry which is preliminary data.</text>
</comment>
<dbReference type="InterPro" id="IPR036864">
    <property type="entry name" value="Zn2-C6_fun-type_DNA-bd_sf"/>
</dbReference>
<feature type="compositionally biased region" description="Polar residues" evidence="8">
    <location>
        <begin position="988"/>
        <end position="1004"/>
    </location>
</feature>
<dbReference type="PANTHER" id="PTHR31313">
    <property type="entry name" value="TY1 ENHANCER ACTIVATOR"/>
    <property type="match status" value="1"/>
</dbReference>
<dbReference type="InterPro" id="IPR007219">
    <property type="entry name" value="XnlR_reg_dom"/>
</dbReference>
<evidence type="ECO:0000256" key="8">
    <source>
        <dbReference type="SAM" id="MobiDB-lite"/>
    </source>
</evidence>